<evidence type="ECO:0000313" key="2">
    <source>
        <dbReference type="Proteomes" id="UP000265520"/>
    </source>
</evidence>
<sequence>MFGGILWGFKSKPPQFSHVMSYAQRADACCAARSSCCEGGLVFWRWRGAQLGLVQRAVQWYKGRFSSGVCATHS</sequence>
<proteinExistence type="predicted"/>
<reference evidence="1 2" key="1">
    <citation type="journal article" date="2018" name="Front. Plant Sci.">
        <title>Red Clover (Trifolium pratense) and Zigzag Clover (T. medium) - A Picture of Genomic Similarities and Differences.</title>
        <authorList>
            <person name="Dluhosova J."/>
            <person name="Istvanek J."/>
            <person name="Nedelnik J."/>
            <person name="Repkova J."/>
        </authorList>
    </citation>
    <scope>NUCLEOTIDE SEQUENCE [LARGE SCALE GENOMIC DNA]</scope>
    <source>
        <strain evidence="2">cv. 10/8</strain>
        <tissue evidence="1">Leaf</tissue>
    </source>
</reference>
<dbReference type="Proteomes" id="UP000265520">
    <property type="component" value="Unassembled WGS sequence"/>
</dbReference>
<organism evidence="1 2">
    <name type="scientific">Trifolium medium</name>
    <dbReference type="NCBI Taxonomy" id="97028"/>
    <lineage>
        <taxon>Eukaryota</taxon>
        <taxon>Viridiplantae</taxon>
        <taxon>Streptophyta</taxon>
        <taxon>Embryophyta</taxon>
        <taxon>Tracheophyta</taxon>
        <taxon>Spermatophyta</taxon>
        <taxon>Magnoliopsida</taxon>
        <taxon>eudicotyledons</taxon>
        <taxon>Gunneridae</taxon>
        <taxon>Pentapetalae</taxon>
        <taxon>rosids</taxon>
        <taxon>fabids</taxon>
        <taxon>Fabales</taxon>
        <taxon>Fabaceae</taxon>
        <taxon>Papilionoideae</taxon>
        <taxon>50 kb inversion clade</taxon>
        <taxon>NPAAA clade</taxon>
        <taxon>Hologalegina</taxon>
        <taxon>IRL clade</taxon>
        <taxon>Trifolieae</taxon>
        <taxon>Trifolium</taxon>
    </lineage>
</organism>
<dbReference type="AlphaFoldDB" id="A0A392T9K1"/>
<name>A0A392T9K1_9FABA</name>
<accession>A0A392T9K1</accession>
<keyword evidence="2" id="KW-1185">Reference proteome</keyword>
<comment type="caution">
    <text evidence="1">The sequence shown here is derived from an EMBL/GenBank/DDBJ whole genome shotgun (WGS) entry which is preliminary data.</text>
</comment>
<protein>
    <submittedName>
        <fullName evidence="1">Uncharacterized protein</fullName>
    </submittedName>
</protein>
<evidence type="ECO:0000313" key="1">
    <source>
        <dbReference type="EMBL" id="MCI57194.1"/>
    </source>
</evidence>
<dbReference type="EMBL" id="LXQA010524948">
    <property type="protein sequence ID" value="MCI57194.1"/>
    <property type="molecule type" value="Genomic_DNA"/>
</dbReference>